<dbReference type="EMBL" id="CAWUON010000005">
    <property type="protein sequence ID" value="CAK7263927.1"/>
    <property type="molecule type" value="Genomic_DNA"/>
</dbReference>
<proteinExistence type="predicted"/>
<feature type="compositionally biased region" description="Polar residues" evidence="1">
    <location>
        <begin position="30"/>
        <end position="42"/>
    </location>
</feature>
<organism evidence="2 3">
    <name type="scientific">Sporothrix epigloea</name>
    <dbReference type="NCBI Taxonomy" id="1892477"/>
    <lineage>
        <taxon>Eukaryota</taxon>
        <taxon>Fungi</taxon>
        <taxon>Dikarya</taxon>
        <taxon>Ascomycota</taxon>
        <taxon>Pezizomycotina</taxon>
        <taxon>Sordariomycetes</taxon>
        <taxon>Sordariomycetidae</taxon>
        <taxon>Ophiostomatales</taxon>
        <taxon>Ophiostomataceae</taxon>
        <taxon>Sporothrix</taxon>
    </lineage>
</organism>
<feature type="region of interest" description="Disordered" evidence="1">
    <location>
        <begin position="107"/>
        <end position="137"/>
    </location>
</feature>
<feature type="compositionally biased region" description="Low complexity" evidence="1">
    <location>
        <begin position="107"/>
        <end position="117"/>
    </location>
</feature>
<comment type="caution">
    <text evidence="2">The sequence shown here is derived from an EMBL/GenBank/DDBJ whole genome shotgun (WGS) entry which is preliminary data.</text>
</comment>
<keyword evidence="3" id="KW-1185">Reference proteome</keyword>
<dbReference type="Proteomes" id="UP001642502">
    <property type="component" value="Unassembled WGS sequence"/>
</dbReference>
<sequence length="184" mass="20497">MYEDAWYSFAPEPQRGGRAQGQGHRRRESLLQQPNSGSTQDNTVETLDALFEEDGDENEDEDLLLARTEGLRRRIRSYPDMTRATVRPKWEIAVAEASAARDSVTTASAASTSLARKTTSRSKQPATNTRRTQQRKQTSLEALCIADSSFGVDAGLEWKKLLEVPVLANAHDSELLLASQQEFL</sequence>
<protein>
    <submittedName>
        <fullName evidence="2">Golgi transport complex subunit 3</fullName>
    </submittedName>
</protein>
<evidence type="ECO:0000313" key="2">
    <source>
        <dbReference type="EMBL" id="CAK7263927.1"/>
    </source>
</evidence>
<evidence type="ECO:0000313" key="3">
    <source>
        <dbReference type="Proteomes" id="UP001642502"/>
    </source>
</evidence>
<reference evidence="2 3" key="1">
    <citation type="submission" date="2024-01" db="EMBL/GenBank/DDBJ databases">
        <authorList>
            <person name="Allen C."/>
            <person name="Tagirdzhanova G."/>
        </authorList>
    </citation>
    <scope>NUCLEOTIDE SEQUENCE [LARGE SCALE GENOMIC DNA]</scope>
    <source>
        <strain evidence="2 3">CBS 119000</strain>
    </source>
</reference>
<name>A0ABP0D9Z2_9PEZI</name>
<feature type="region of interest" description="Disordered" evidence="1">
    <location>
        <begin position="1"/>
        <end position="42"/>
    </location>
</feature>
<gene>
    <name evidence="2" type="primary">COG3_1</name>
    <name evidence="2" type="ORF">SEPCBS119000_000729</name>
</gene>
<evidence type="ECO:0000256" key="1">
    <source>
        <dbReference type="SAM" id="MobiDB-lite"/>
    </source>
</evidence>
<accession>A0ABP0D9Z2</accession>